<dbReference type="SMART" id="SM01380">
    <property type="entry name" value="Ribosomal_L31e"/>
    <property type="match status" value="1"/>
</dbReference>
<evidence type="ECO:0000256" key="3">
    <source>
        <dbReference type="ARBA" id="ARBA00023274"/>
    </source>
</evidence>
<dbReference type="Proteomes" id="UP000011080">
    <property type="component" value="Unassembled WGS sequence"/>
</dbReference>
<keyword evidence="2" id="KW-0689">Ribosomal protein</keyword>
<dbReference type="InterPro" id="IPR023621">
    <property type="entry name" value="Ribosomal_eL31_dom_sf"/>
</dbReference>
<evidence type="ECO:0000313" key="4">
    <source>
        <dbReference type="EMBL" id="ELR56045.1"/>
    </source>
</evidence>
<sequence length="58" mass="6703">EYTITIHNHIYGMSFNKCSPQALKEIWKFAMKEMGAPDVHTDTRLNKAIWAKGIRNVP</sequence>
<evidence type="ECO:0000256" key="1">
    <source>
        <dbReference type="ARBA" id="ARBA00010808"/>
    </source>
</evidence>
<dbReference type="GO" id="GO:0002181">
    <property type="term" value="P:cytoplasmic translation"/>
    <property type="evidence" value="ECO:0007669"/>
    <property type="project" value="TreeGrafter"/>
</dbReference>
<feature type="non-terminal residue" evidence="4">
    <location>
        <position position="1"/>
    </location>
</feature>
<gene>
    <name evidence="4" type="ORF">M91_06110</name>
</gene>
<evidence type="ECO:0000256" key="2">
    <source>
        <dbReference type="ARBA" id="ARBA00022980"/>
    </source>
</evidence>
<dbReference type="GO" id="GO:0003735">
    <property type="term" value="F:structural constituent of ribosome"/>
    <property type="evidence" value="ECO:0007669"/>
    <property type="project" value="InterPro"/>
</dbReference>
<feature type="non-terminal residue" evidence="4">
    <location>
        <position position="58"/>
    </location>
</feature>
<accession>L8IHK8</accession>
<dbReference type="Gene3D" id="3.10.440.10">
    <property type="match status" value="1"/>
</dbReference>
<dbReference type="PANTHER" id="PTHR10956">
    <property type="entry name" value="60S RIBOSOMAL PROTEIN L31"/>
    <property type="match status" value="1"/>
</dbReference>
<reference evidence="4 5" key="1">
    <citation type="journal article" date="2012" name="Nat. Genet.">
        <title>The yak genome and adaptation to life at high altitude.</title>
        <authorList>
            <person name="Qiu Q."/>
            <person name="Zhang G."/>
            <person name="Ma T."/>
            <person name="Qian W."/>
            <person name="Wang J."/>
            <person name="Ye Z."/>
            <person name="Cao C."/>
            <person name="Hu Q."/>
            <person name="Kim J."/>
            <person name="Larkin D.M."/>
            <person name="Auvil L."/>
            <person name="Capitanu B."/>
            <person name="Ma J."/>
            <person name="Lewin H.A."/>
            <person name="Qian X."/>
            <person name="Lang Y."/>
            <person name="Zhou R."/>
            <person name="Wang L."/>
            <person name="Wang K."/>
            <person name="Xia J."/>
            <person name="Liao S."/>
            <person name="Pan S."/>
            <person name="Lu X."/>
            <person name="Hou H."/>
            <person name="Wang Y."/>
            <person name="Zang X."/>
            <person name="Yin Y."/>
            <person name="Ma H."/>
            <person name="Zhang J."/>
            <person name="Wang Z."/>
            <person name="Zhang Y."/>
            <person name="Zhang D."/>
            <person name="Yonezawa T."/>
            <person name="Hasegawa M."/>
            <person name="Zhong Y."/>
            <person name="Liu W."/>
            <person name="Zhang Y."/>
            <person name="Huang Z."/>
            <person name="Zhang S."/>
            <person name="Long R."/>
            <person name="Yang H."/>
            <person name="Wang J."/>
            <person name="Lenstra J.A."/>
            <person name="Cooper D.N."/>
            <person name="Wu Y."/>
            <person name="Wang J."/>
            <person name="Shi P."/>
            <person name="Wang J."/>
            <person name="Liu J."/>
        </authorList>
    </citation>
    <scope>NUCLEOTIDE SEQUENCE [LARGE SCALE GENOMIC DNA]</scope>
    <source>
        <strain evidence="5">yakQH1</strain>
    </source>
</reference>
<name>L8IHK8_9CETA</name>
<dbReference type="EMBL" id="JH881170">
    <property type="protein sequence ID" value="ELR56045.1"/>
    <property type="molecule type" value="Genomic_DNA"/>
</dbReference>
<dbReference type="PANTHER" id="PTHR10956:SF0">
    <property type="entry name" value="60S RIBOSOMAL PROTEIN L31"/>
    <property type="match status" value="1"/>
</dbReference>
<evidence type="ECO:0008006" key="6">
    <source>
        <dbReference type="Google" id="ProtNLM"/>
    </source>
</evidence>
<protein>
    <recommendedName>
        <fullName evidence="6">60S ribosomal protein L31</fullName>
    </recommendedName>
</protein>
<dbReference type="GO" id="GO:0022625">
    <property type="term" value="C:cytosolic large ribosomal subunit"/>
    <property type="evidence" value="ECO:0007669"/>
    <property type="project" value="TreeGrafter"/>
</dbReference>
<keyword evidence="3" id="KW-0687">Ribonucleoprotein</keyword>
<evidence type="ECO:0000313" key="5">
    <source>
        <dbReference type="Proteomes" id="UP000011080"/>
    </source>
</evidence>
<comment type="similarity">
    <text evidence="1">Belongs to the eukaryotic ribosomal protein eL31 family.</text>
</comment>
<dbReference type="InterPro" id="IPR000054">
    <property type="entry name" value="Ribosomal_eL31"/>
</dbReference>
<dbReference type="Pfam" id="PF01198">
    <property type="entry name" value="Ribosomal_L31e"/>
    <property type="match status" value="1"/>
</dbReference>
<organism evidence="4 5">
    <name type="scientific">Bos mutus</name>
    <name type="common">wild yak</name>
    <dbReference type="NCBI Taxonomy" id="72004"/>
    <lineage>
        <taxon>Eukaryota</taxon>
        <taxon>Metazoa</taxon>
        <taxon>Chordata</taxon>
        <taxon>Craniata</taxon>
        <taxon>Vertebrata</taxon>
        <taxon>Euteleostomi</taxon>
        <taxon>Mammalia</taxon>
        <taxon>Eutheria</taxon>
        <taxon>Laurasiatheria</taxon>
        <taxon>Artiodactyla</taxon>
        <taxon>Ruminantia</taxon>
        <taxon>Pecora</taxon>
        <taxon>Bovidae</taxon>
        <taxon>Bovinae</taxon>
        <taxon>Bos</taxon>
    </lineage>
</organism>
<proteinExistence type="inferred from homology"/>
<dbReference type="SUPFAM" id="SSF54575">
    <property type="entry name" value="Ribosomal protein L31e"/>
    <property type="match status" value="1"/>
</dbReference>
<dbReference type="AlphaFoldDB" id="L8IHK8"/>